<accession>A0A0F9R7P5</accession>
<dbReference type="EMBL" id="LAZR01003920">
    <property type="protein sequence ID" value="KKN13448.1"/>
    <property type="molecule type" value="Genomic_DNA"/>
</dbReference>
<evidence type="ECO:0000313" key="1">
    <source>
        <dbReference type="EMBL" id="KKN13448.1"/>
    </source>
</evidence>
<name>A0A0F9R7P5_9ZZZZ</name>
<protein>
    <submittedName>
        <fullName evidence="1">Uncharacterized protein</fullName>
    </submittedName>
</protein>
<sequence length="71" mass="8576">MTAEWDIVQQFLTKIGELKDPEYYSDALRFMKALISDIHDIDHRMDQRVSNVLFKQRSLKDIEDFMKRVKK</sequence>
<comment type="caution">
    <text evidence="1">The sequence shown here is derived from an EMBL/GenBank/DDBJ whole genome shotgun (WGS) entry which is preliminary data.</text>
</comment>
<reference evidence="1" key="1">
    <citation type="journal article" date="2015" name="Nature">
        <title>Complex archaea that bridge the gap between prokaryotes and eukaryotes.</title>
        <authorList>
            <person name="Spang A."/>
            <person name="Saw J.H."/>
            <person name="Jorgensen S.L."/>
            <person name="Zaremba-Niedzwiedzka K."/>
            <person name="Martijn J."/>
            <person name="Lind A.E."/>
            <person name="van Eijk R."/>
            <person name="Schleper C."/>
            <person name="Guy L."/>
            <person name="Ettema T.J."/>
        </authorList>
    </citation>
    <scope>NUCLEOTIDE SEQUENCE</scope>
</reference>
<gene>
    <name evidence="1" type="ORF">LCGC14_1006130</name>
</gene>
<dbReference type="AlphaFoldDB" id="A0A0F9R7P5"/>
<proteinExistence type="predicted"/>
<organism evidence="1">
    <name type="scientific">marine sediment metagenome</name>
    <dbReference type="NCBI Taxonomy" id="412755"/>
    <lineage>
        <taxon>unclassified sequences</taxon>
        <taxon>metagenomes</taxon>
        <taxon>ecological metagenomes</taxon>
    </lineage>
</organism>